<evidence type="ECO:0000256" key="1">
    <source>
        <dbReference type="ARBA" id="ARBA00022679"/>
    </source>
</evidence>
<evidence type="ECO:0000313" key="9">
    <source>
        <dbReference type="Proteomes" id="UP000257109"/>
    </source>
</evidence>
<dbReference type="SUPFAM" id="SSF56672">
    <property type="entry name" value="DNA/RNA polymerases"/>
    <property type="match status" value="1"/>
</dbReference>
<dbReference type="InterPro" id="IPR012337">
    <property type="entry name" value="RNaseH-like_sf"/>
</dbReference>
<comment type="caution">
    <text evidence="8">The sequence shown here is derived from an EMBL/GenBank/DDBJ whole genome shotgun (WGS) entry which is preliminary data.</text>
</comment>
<dbReference type="Gene3D" id="3.30.420.10">
    <property type="entry name" value="Ribonuclease H-like superfamily/Ribonuclease H"/>
    <property type="match status" value="1"/>
</dbReference>
<dbReference type="InterPro" id="IPR041373">
    <property type="entry name" value="RT_RNaseH"/>
</dbReference>
<dbReference type="Proteomes" id="UP000257109">
    <property type="component" value="Unassembled WGS sequence"/>
</dbReference>
<evidence type="ECO:0000313" key="8">
    <source>
        <dbReference type="EMBL" id="RDX96707.1"/>
    </source>
</evidence>
<dbReference type="Gene3D" id="3.10.20.370">
    <property type="match status" value="1"/>
</dbReference>
<keyword evidence="1" id="KW-0808">Transferase</keyword>
<dbReference type="PANTHER" id="PTHR37984">
    <property type="entry name" value="PROTEIN CBG26694"/>
    <property type="match status" value="1"/>
</dbReference>
<dbReference type="SUPFAM" id="SSF53098">
    <property type="entry name" value="Ribonuclease H-like"/>
    <property type="match status" value="1"/>
</dbReference>
<keyword evidence="5" id="KW-0378">Hydrolase</keyword>
<dbReference type="Pfam" id="PF17917">
    <property type="entry name" value="RT_RNaseH"/>
    <property type="match status" value="1"/>
</dbReference>
<protein>
    <submittedName>
        <fullName evidence="8">Tf2-11</fullName>
    </submittedName>
</protein>
<dbReference type="GO" id="GO:0003964">
    <property type="term" value="F:RNA-directed DNA polymerase activity"/>
    <property type="evidence" value="ECO:0007669"/>
    <property type="project" value="UniProtKB-KW"/>
</dbReference>
<dbReference type="GO" id="GO:0003676">
    <property type="term" value="F:nucleic acid binding"/>
    <property type="evidence" value="ECO:0007669"/>
    <property type="project" value="InterPro"/>
</dbReference>
<organism evidence="8 9">
    <name type="scientific">Mucuna pruriens</name>
    <name type="common">Velvet bean</name>
    <name type="synonym">Dolichos pruriens</name>
    <dbReference type="NCBI Taxonomy" id="157652"/>
    <lineage>
        <taxon>Eukaryota</taxon>
        <taxon>Viridiplantae</taxon>
        <taxon>Streptophyta</taxon>
        <taxon>Embryophyta</taxon>
        <taxon>Tracheophyta</taxon>
        <taxon>Spermatophyta</taxon>
        <taxon>Magnoliopsida</taxon>
        <taxon>eudicotyledons</taxon>
        <taxon>Gunneridae</taxon>
        <taxon>Pentapetalae</taxon>
        <taxon>rosids</taxon>
        <taxon>fabids</taxon>
        <taxon>Fabales</taxon>
        <taxon>Fabaceae</taxon>
        <taxon>Papilionoideae</taxon>
        <taxon>50 kb inversion clade</taxon>
        <taxon>NPAAA clade</taxon>
        <taxon>indigoferoid/millettioid clade</taxon>
        <taxon>Phaseoleae</taxon>
        <taxon>Mucuna</taxon>
    </lineage>
</organism>
<evidence type="ECO:0000256" key="3">
    <source>
        <dbReference type="ARBA" id="ARBA00022722"/>
    </source>
</evidence>
<feature type="domain" description="Integrase catalytic" evidence="7">
    <location>
        <begin position="244"/>
        <end position="376"/>
    </location>
</feature>
<dbReference type="InterPro" id="IPR043502">
    <property type="entry name" value="DNA/RNA_pol_sf"/>
</dbReference>
<dbReference type="OrthoDB" id="1433105at2759"/>
<dbReference type="PROSITE" id="PS50994">
    <property type="entry name" value="INTEGRASE"/>
    <property type="match status" value="1"/>
</dbReference>
<reference evidence="8" key="1">
    <citation type="submission" date="2018-05" db="EMBL/GenBank/DDBJ databases">
        <title>Draft genome of Mucuna pruriens seed.</title>
        <authorList>
            <person name="Nnadi N.E."/>
            <person name="Vos R."/>
            <person name="Hasami M.H."/>
            <person name="Devisetty U.K."/>
            <person name="Aguiy J.C."/>
        </authorList>
    </citation>
    <scope>NUCLEOTIDE SEQUENCE [LARGE SCALE GENOMIC DNA]</scope>
    <source>
        <strain evidence="8">JCA_2017</strain>
    </source>
</reference>
<dbReference type="GO" id="GO:0015074">
    <property type="term" value="P:DNA integration"/>
    <property type="evidence" value="ECO:0007669"/>
    <property type="project" value="InterPro"/>
</dbReference>
<keyword evidence="9" id="KW-1185">Reference proteome</keyword>
<proteinExistence type="predicted"/>
<keyword evidence="2" id="KW-0548">Nucleotidyltransferase</keyword>
<keyword evidence="3" id="KW-0540">Nuclease</keyword>
<evidence type="ECO:0000256" key="5">
    <source>
        <dbReference type="ARBA" id="ARBA00022801"/>
    </source>
</evidence>
<dbReference type="InterPro" id="IPR001584">
    <property type="entry name" value="Integrase_cat-core"/>
</dbReference>
<dbReference type="InterPro" id="IPR036397">
    <property type="entry name" value="RNaseH_sf"/>
</dbReference>
<evidence type="ECO:0000259" key="7">
    <source>
        <dbReference type="PROSITE" id="PS50994"/>
    </source>
</evidence>
<feature type="non-terminal residue" evidence="8">
    <location>
        <position position="1"/>
    </location>
</feature>
<keyword evidence="6" id="KW-0695">RNA-directed DNA polymerase</keyword>
<dbReference type="AlphaFoldDB" id="A0A371H1M4"/>
<keyword evidence="4" id="KW-0255">Endonuclease</keyword>
<accession>A0A371H1M4</accession>
<gene>
    <name evidence="8" type="primary">Tf2-11</name>
    <name evidence="8" type="ORF">CR513_20598</name>
</gene>
<dbReference type="CDD" id="cd09274">
    <property type="entry name" value="RNase_HI_RT_Ty3"/>
    <property type="match status" value="1"/>
</dbReference>
<dbReference type="FunFam" id="3.10.20.370:FF:000001">
    <property type="entry name" value="Retrovirus-related Pol polyprotein from transposon 17.6-like protein"/>
    <property type="match status" value="1"/>
</dbReference>
<evidence type="ECO:0000256" key="4">
    <source>
        <dbReference type="ARBA" id="ARBA00022759"/>
    </source>
</evidence>
<dbReference type="InterPro" id="IPR050951">
    <property type="entry name" value="Retrovirus_Pol_polyprotein"/>
</dbReference>
<dbReference type="EMBL" id="QJKJ01003830">
    <property type="protein sequence ID" value="RDX96707.1"/>
    <property type="molecule type" value="Genomic_DNA"/>
</dbReference>
<dbReference type="PANTHER" id="PTHR37984:SF5">
    <property type="entry name" value="PROTEIN NYNRIN-LIKE"/>
    <property type="match status" value="1"/>
</dbReference>
<dbReference type="GO" id="GO:0004519">
    <property type="term" value="F:endonuclease activity"/>
    <property type="evidence" value="ECO:0007669"/>
    <property type="project" value="UniProtKB-KW"/>
</dbReference>
<dbReference type="GO" id="GO:0016787">
    <property type="term" value="F:hydrolase activity"/>
    <property type="evidence" value="ECO:0007669"/>
    <property type="project" value="UniProtKB-KW"/>
</dbReference>
<name>A0A371H1M4_MUCPR</name>
<sequence>MCNASNSTLGVVLGQRAGVGQPVHVISYASRTMESAQQNYTTIEKELLAIVFALDKFRSYLLGSKIIVFSNHVALRYLLKKSDAKPRLIRWMLLLQEFDIEIRDKKGTKNSVADHLRRIEREREPMPILDEFPDEQLLHIKISTPWFADIYNYVATSQFLPKASRLHKEKLQSDAKYYIWDDPYLWRLCSDKVIRRCIPDVEINSESARHWPIWPTMFRDAHHFVSTCERCQKVGMTMNRRHEMPQQPILFCEVFDVWGIDFMGPFPVSNGYSYILLVVDYVSRWVEAIATKTNDAKVVLDFLKSNIFCRFGVPKALISDQGRHFYNRAMTSLLQKYGVTHRIATAYHPQKNGQAEVFNREIKKMLQKMTNPSRKD</sequence>
<evidence type="ECO:0000256" key="2">
    <source>
        <dbReference type="ARBA" id="ARBA00022695"/>
    </source>
</evidence>
<dbReference type="Pfam" id="PF00665">
    <property type="entry name" value="rve"/>
    <property type="match status" value="1"/>
</dbReference>
<evidence type="ECO:0000256" key="6">
    <source>
        <dbReference type="ARBA" id="ARBA00022918"/>
    </source>
</evidence>